<dbReference type="EMBL" id="CP049362">
    <property type="protein sequence ID" value="QXX79300.1"/>
    <property type="molecule type" value="Genomic_DNA"/>
</dbReference>
<dbReference type="PANTHER" id="PTHR18964:SF149">
    <property type="entry name" value="BIFUNCTIONAL UDP-N-ACETYLGLUCOSAMINE 2-EPIMERASE_N-ACETYLMANNOSAMINE KINASE"/>
    <property type="match status" value="1"/>
</dbReference>
<protein>
    <submittedName>
        <fullName evidence="2">ROK family protein</fullName>
    </submittedName>
</protein>
<name>A0ABX8SWC1_9BURK</name>
<accession>A0ABX8SWC1</accession>
<organism evidence="2 3">
    <name type="scientific">Alcaligenes ammonioxydans</name>
    <dbReference type="NCBI Taxonomy" id="2582914"/>
    <lineage>
        <taxon>Bacteria</taxon>
        <taxon>Pseudomonadati</taxon>
        <taxon>Pseudomonadota</taxon>
        <taxon>Betaproteobacteria</taxon>
        <taxon>Burkholderiales</taxon>
        <taxon>Alcaligenaceae</taxon>
        <taxon>Alcaligenes</taxon>
    </lineage>
</organism>
<dbReference type="PANTHER" id="PTHR18964">
    <property type="entry name" value="ROK (REPRESSOR, ORF, KINASE) FAMILY"/>
    <property type="match status" value="1"/>
</dbReference>
<dbReference type="Proteomes" id="UP000826050">
    <property type="component" value="Chromosome"/>
</dbReference>
<dbReference type="SUPFAM" id="SSF53067">
    <property type="entry name" value="Actin-like ATPase domain"/>
    <property type="match status" value="1"/>
</dbReference>
<dbReference type="RefSeq" id="WP_131070622.1">
    <property type="nucleotide sequence ID" value="NZ_CP049362.1"/>
</dbReference>
<dbReference type="Pfam" id="PF00480">
    <property type="entry name" value="ROK"/>
    <property type="match status" value="1"/>
</dbReference>
<keyword evidence="3" id="KW-1185">Reference proteome</keyword>
<evidence type="ECO:0000313" key="3">
    <source>
        <dbReference type="Proteomes" id="UP000826050"/>
    </source>
</evidence>
<proteinExistence type="inferred from homology"/>
<gene>
    <name evidence="2" type="ORF">FE795_09900</name>
</gene>
<sequence length="280" mass="29760">MMNQVFQSAVGVDLGGTKLLLRYRDHVLRFETGPDFGAADLRNILKDFIGQYVEPGVVICIAVPGVVENDTVVACDVLPKLAGWRANTLLCQKVDQVSLVNDANAALHATVIDLASDKTAVTVIVGTAIGCGLMLNGKVFRGARGWAGELGYWPVQASGSQWERLDDIAGGRYMANRLNVDANQLALLSQQGHLAALEVIAEGGRALGRALGGIINLLNPHRLSVGGGTLKLVGYWAEAQTQIEASAIPSMLKKCEIRTVHELEDLVAMGAAQIALTAPR</sequence>
<dbReference type="InterPro" id="IPR000600">
    <property type="entry name" value="ROK"/>
</dbReference>
<comment type="similarity">
    <text evidence="1">Belongs to the ROK (NagC/XylR) family.</text>
</comment>
<dbReference type="Gene3D" id="3.30.420.40">
    <property type="match status" value="2"/>
</dbReference>
<reference evidence="2 3" key="1">
    <citation type="submission" date="2020-02" db="EMBL/GenBank/DDBJ databases">
        <title>Partial ammonium oxidation to N2 by heterotrophic bacteria.</title>
        <authorList>
            <person name="Wu M."/>
        </authorList>
    </citation>
    <scope>NUCLEOTIDE SEQUENCE [LARGE SCALE GENOMIC DNA]</scope>
    <source>
        <strain evidence="2 3">HO-1</strain>
    </source>
</reference>
<dbReference type="InterPro" id="IPR043129">
    <property type="entry name" value="ATPase_NBD"/>
</dbReference>
<evidence type="ECO:0000256" key="1">
    <source>
        <dbReference type="ARBA" id="ARBA00006479"/>
    </source>
</evidence>
<evidence type="ECO:0000313" key="2">
    <source>
        <dbReference type="EMBL" id="QXX79300.1"/>
    </source>
</evidence>